<dbReference type="Proteomes" id="UP000006334">
    <property type="component" value="Unassembled WGS sequence"/>
</dbReference>
<feature type="transmembrane region" description="Helical" evidence="6">
    <location>
        <begin position="103"/>
        <end position="121"/>
    </location>
</feature>
<dbReference type="SUPFAM" id="SSF103481">
    <property type="entry name" value="Multidrug resistance efflux transporter EmrE"/>
    <property type="match status" value="2"/>
</dbReference>
<accession>K6YG58</accession>
<evidence type="ECO:0000256" key="3">
    <source>
        <dbReference type="ARBA" id="ARBA00022692"/>
    </source>
</evidence>
<proteinExistence type="predicted"/>
<dbReference type="GO" id="GO:0005886">
    <property type="term" value="C:plasma membrane"/>
    <property type="evidence" value="ECO:0007669"/>
    <property type="project" value="UniProtKB-SubCell"/>
</dbReference>
<dbReference type="PANTHER" id="PTHR32322:SF18">
    <property type="entry name" value="S-ADENOSYLMETHIONINE_S-ADENOSYLHOMOCYSTEINE TRANSPORTER"/>
    <property type="match status" value="1"/>
</dbReference>
<keyword evidence="4 6" id="KW-1133">Transmembrane helix</keyword>
<evidence type="ECO:0000256" key="1">
    <source>
        <dbReference type="ARBA" id="ARBA00004651"/>
    </source>
</evidence>
<feature type="transmembrane region" description="Helical" evidence="6">
    <location>
        <begin position="186"/>
        <end position="206"/>
    </location>
</feature>
<feature type="domain" description="EamA" evidence="7">
    <location>
        <begin position="6"/>
        <end position="143"/>
    </location>
</feature>
<protein>
    <recommendedName>
        <fullName evidence="7">EamA domain-containing protein</fullName>
    </recommendedName>
</protein>
<feature type="transmembrane region" description="Helical" evidence="6">
    <location>
        <begin position="7"/>
        <end position="29"/>
    </location>
</feature>
<dbReference type="RefSeq" id="WP_008845428.1">
    <property type="nucleotide sequence ID" value="NZ_BAEN01000059.1"/>
</dbReference>
<evidence type="ECO:0000313" key="8">
    <source>
        <dbReference type="EMBL" id="GAC15623.1"/>
    </source>
</evidence>
<feature type="transmembrane region" description="Helical" evidence="6">
    <location>
        <begin position="274"/>
        <end position="290"/>
    </location>
</feature>
<feature type="transmembrane region" description="Helical" evidence="6">
    <location>
        <begin position="153"/>
        <end position="174"/>
    </location>
</feature>
<feature type="transmembrane region" description="Helical" evidence="6">
    <location>
        <begin position="128"/>
        <end position="147"/>
    </location>
</feature>
<feature type="transmembrane region" description="Helical" evidence="6">
    <location>
        <begin position="249"/>
        <end position="268"/>
    </location>
</feature>
<comment type="subcellular location">
    <subcellularLocation>
        <location evidence="1">Cell membrane</location>
        <topology evidence="1">Multi-pass membrane protein</topology>
    </subcellularLocation>
</comment>
<keyword evidence="3 6" id="KW-0812">Transmembrane</keyword>
<reference evidence="8 9" key="1">
    <citation type="journal article" date="2017" name="Antonie Van Leeuwenhoek">
        <title>Rhizobium rhizosphaerae sp. nov., a novel species isolated from rice rhizosphere.</title>
        <authorList>
            <person name="Zhao J.J."/>
            <person name="Zhang J."/>
            <person name="Zhang R.J."/>
            <person name="Zhang C.W."/>
            <person name="Yin H.Q."/>
            <person name="Zhang X.X."/>
        </authorList>
    </citation>
    <scope>NUCLEOTIDE SEQUENCE [LARGE SCALE GENOMIC DNA]</scope>
    <source>
        <strain evidence="8 9">E3</strain>
    </source>
</reference>
<dbReference type="STRING" id="1127673.GLIP_3002"/>
<feature type="domain" description="EamA" evidence="7">
    <location>
        <begin position="156"/>
        <end position="287"/>
    </location>
</feature>
<feature type="transmembrane region" description="Helical" evidence="6">
    <location>
        <begin position="71"/>
        <end position="97"/>
    </location>
</feature>
<evidence type="ECO:0000256" key="6">
    <source>
        <dbReference type="SAM" id="Phobius"/>
    </source>
</evidence>
<organism evidence="8 9">
    <name type="scientific">Aliiglaciecola lipolytica E3</name>
    <dbReference type="NCBI Taxonomy" id="1127673"/>
    <lineage>
        <taxon>Bacteria</taxon>
        <taxon>Pseudomonadati</taxon>
        <taxon>Pseudomonadota</taxon>
        <taxon>Gammaproteobacteria</taxon>
        <taxon>Alteromonadales</taxon>
        <taxon>Alteromonadaceae</taxon>
        <taxon>Aliiglaciecola</taxon>
    </lineage>
</organism>
<feature type="transmembrane region" description="Helical" evidence="6">
    <location>
        <begin position="218"/>
        <end position="237"/>
    </location>
</feature>
<dbReference type="Pfam" id="PF00892">
    <property type="entry name" value="EamA"/>
    <property type="match status" value="2"/>
</dbReference>
<keyword evidence="2" id="KW-1003">Cell membrane</keyword>
<comment type="caution">
    <text evidence="8">The sequence shown here is derived from an EMBL/GenBank/DDBJ whole genome shotgun (WGS) entry which is preliminary data.</text>
</comment>
<dbReference type="EMBL" id="BAEN01000059">
    <property type="protein sequence ID" value="GAC15623.1"/>
    <property type="molecule type" value="Genomic_DNA"/>
</dbReference>
<dbReference type="PANTHER" id="PTHR32322">
    <property type="entry name" value="INNER MEMBRANE TRANSPORTER"/>
    <property type="match status" value="1"/>
</dbReference>
<evidence type="ECO:0000256" key="2">
    <source>
        <dbReference type="ARBA" id="ARBA00022475"/>
    </source>
</evidence>
<dbReference type="OrthoDB" id="9813617at2"/>
<sequence>MPKIDSGIILVVLGTILFSSKAIMIKYLYQLGIGSLELQTLRMLFVLPFYIVILIWSLQKTGWGTLSLKELLGCCAAGIACYHFASYFDLLGLQFITAGLERIILFCYPAVAILFGWWFLNEKPVTKIWLALILSYAGIIVFFYADLSFGGDNLYWGSFLVFIASIFTAWYLVATQRFSRQIGSQRFVCLAMISACITLLLHSYFADVEDLTQYSANHYWGILIVAIFMTLIPSFMISAGVKRIGASKASVVGAVGPLFTIILSNQLLGEPVTWLHLLGLLVVIFGMRQLKN</sequence>
<keyword evidence="9" id="KW-1185">Reference proteome</keyword>
<evidence type="ECO:0000256" key="5">
    <source>
        <dbReference type="ARBA" id="ARBA00023136"/>
    </source>
</evidence>
<evidence type="ECO:0000313" key="9">
    <source>
        <dbReference type="Proteomes" id="UP000006334"/>
    </source>
</evidence>
<evidence type="ECO:0000256" key="4">
    <source>
        <dbReference type="ARBA" id="ARBA00022989"/>
    </source>
</evidence>
<dbReference type="InterPro" id="IPR050638">
    <property type="entry name" value="AA-Vitamin_Transporters"/>
</dbReference>
<keyword evidence="5 6" id="KW-0472">Membrane</keyword>
<dbReference type="InterPro" id="IPR037185">
    <property type="entry name" value="EmrE-like"/>
</dbReference>
<feature type="transmembrane region" description="Helical" evidence="6">
    <location>
        <begin position="41"/>
        <end position="59"/>
    </location>
</feature>
<dbReference type="InterPro" id="IPR000620">
    <property type="entry name" value="EamA_dom"/>
</dbReference>
<evidence type="ECO:0000259" key="7">
    <source>
        <dbReference type="Pfam" id="PF00892"/>
    </source>
</evidence>
<gene>
    <name evidence="8" type="ORF">GLIP_3002</name>
</gene>
<name>K6YG58_9ALTE</name>
<dbReference type="AlphaFoldDB" id="K6YG58"/>
<dbReference type="eggNOG" id="COG0697">
    <property type="taxonomic scope" value="Bacteria"/>
</dbReference>